<gene>
    <name evidence="1" type="ORF">CPT03_13340</name>
</gene>
<dbReference type="EMBL" id="CP024091">
    <property type="protein sequence ID" value="ATP57383.1"/>
    <property type="molecule type" value="Genomic_DNA"/>
</dbReference>
<dbReference type="RefSeq" id="WP_099439307.1">
    <property type="nucleotide sequence ID" value="NZ_CP024091.1"/>
</dbReference>
<dbReference type="Proteomes" id="UP000223749">
    <property type="component" value="Chromosome"/>
</dbReference>
<dbReference type="OrthoDB" id="790983at2"/>
<keyword evidence="2" id="KW-1185">Reference proteome</keyword>
<sequence>MMKKENTGPASVWVLFEKNSELAYLDLQQRLTDIEVGTPLEILNAALALIQADIQTMDNSFADVADLSDTTRIVFFKEIRPKFVALWLFYLERYHLILNKPLGAKQGIKCFYESELQQLDYFLKRYGFYYSYFRSGMSQTDHLYFLPDIKMASAAPELPILPGMSRTPCDYLFARFLSCELIIQYVLAQIIDLDKQNLSLPAVPDLVKKKKVQTQFGLSVDQLGMAVRAALDASVVKGKSFQSLCEELAPMVVTASGQRNVSAGSLRSNAYTGEDVDKHVLIRAMEKMIRLIKEY</sequence>
<dbReference type="InterPro" id="IPR018534">
    <property type="entry name" value="Tet_reg_excision_RteC"/>
</dbReference>
<dbReference type="AlphaFoldDB" id="A0A2D1U706"/>
<organism evidence="1 2">
    <name type="scientific">Pedobacter ginsengisoli</name>
    <dbReference type="NCBI Taxonomy" id="363852"/>
    <lineage>
        <taxon>Bacteria</taxon>
        <taxon>Pseudomonadati</taxon>
        <taxon>Bacteroidota</taxon>
        <taxon>Sphingobacteriia</taxon>
        <taxon>Sphingobacteriales</taxon>
        <taxon>Sphingobacteriaceae</taxon>
        <taxon>Pedobacter</taxon>
    </lineage>
</organism>
<dbReference type="KEGG" id="pgs:CPT03_13340"/>
<accession>A0A2D1U706</accession>
<proteinExistence type="predicted"/>
<dbReference type="Pfam" id="PF09357">
    <property type="entry name" value="RteC"/>
    <property type="match status" value="1"/>
</dbReference>
<protein>
    <submittedName>
        <fullName evidence="1">Uncharacterized protein</fullName>
    </submittedName>
</protein>
<evidence type="ECO:0000313" key="2">
    <source>
        <dbReference type="Proteomes" id="UP000223749"/>
    </source>
</evidence>
<evidence type="ECO:0000313" key="1">
    <source>
        <dbReference type="EMBL" id="ATP57383.1"/>
    </source>
</evidence>
<name>A0A2D1U706_9SPHI</name>
<reference evidence="1 2" key="1">
    <citation type="submission" date="2017-10" db="EMBL/GenBank/DDBJ databases">
        <title>Whole genome of Pedobacter ginsengisoli T01R-27 isolated from tomato rhizosphere.</title>
        <authorList>
            <person name="Weon H.-Y."/>
            <person name="Lee S.A."/>
            <person name="Sang M.K."/>
            <person name="Song J."/>
        </authorList>
    </citation>
    <scope>NUCLEOTIDE SEQUENCE [LARGE SCALE GENOMIC DNA]</scope>
    <source>
        <strain evidence="1 2">T01R-27</strain>
    </source>
</reference>